<dbReference type="Pfam" id="PF00067">
    <property type="entry name" value="p450"/>
    <property type="match status" value="1"/>
</dbReference>
<keyword evidence="7" id="KW-0503">Monooxygenase</keyword>
<evidence type="ECO:0000256" key="5">
    <source>
        <dbReference type="ARBA" id="ARBA00023002"/>
    </source>
</evidence>
<reference evidence="8 9" key="1">
    <citation type="submission" date="2021-01" db="EMBL/GenBank/DDBJ databases">
        <title>Genome public.</title>
        <authorList>
            <person name="Liu C."/>
            <person name="Sun Q."/>
        </authorList>
    </citation>
    <scope>NUCLEOTIDE SEQUENCE [LARGE SCALE GENOMIC DNA]</scope>
    <source>
        <strain evidence="8 9">YIM B02564</strain>
    </source>
</reference>
<protein>
    <submittedName>
        <fullName evidence="8">Cytochrome P450</fullName>
    </submittedName>
</protein>
<dbReference type="InterPro" id="IPR036396">
    <property type="entry name" value="Cyt_P450_sf"/>
</dbReference>
<dbReference type="SUPFAM" id="SSF48264">
    <property type="entry name" value="Cytochrome P450"/>
    <property type="match status" value="1"/>
</dbReference>
<dbReference type="Gene3D" id="1.10.630.10">
    <property type="entry name" value="Cytochrome P450"/>
    <property type="match status" value="1"/>
</dbReference>
<comment type="cofactor">
    <cofactor evidence="1">
        <name>heme</name>
        <dbReference type="ChEBI" id="CHEBI:30413"/>
    </cofactor>
</comment>
<dbReference type="CDD" id="cd11067">
    <property type="entry name" value="CYP152"/>
    <property type="match status" value="1"/>
</dbReference>
<accession>A0ABS1TSR4</accession>
<comment type="caution">
    <text evidence="8">The sequence shown here is derived from an EMBL/GenBank/DDBJ whole genome shotgun (WGS) entry which is preliminary data.</text>
</comment>
<evidence type="ECO:0000256" key="6">
    <source>
        <dbReference type="ARBA" id="ARBA00023004"/>
    </source>
</evidence>
<dbReference type="Proteomes" id="UP000623967">
    <property type="component" value="Unassembled WGS sequence"/>
</dbReference>
<comment type="similarity">
    <text evidence="2">Belongs to the cytochrome P450 family.</text>
</comment>
<evidence type="ECO:0000256" key="2">
    <source>
        <dbReference type="ARBA" id="ARBA00010617"/>
    </source>
</evidence>
<evidence type="ECO:0000256" key="3">
    <source>
        <dbReference type="ARBA" id="ARBA00022617"/>
    </source>
</evidence>
<keyword evidence="4" id="KW-0479">Metal-binding</keyword>
<evidence type="ECO:0000256" key="4">
    <source>
        <dbReference type="ARBA" id="ARBA00022723"/>
    </source>
</evidence>
<organism evidence="8 9">
    <name type="scientific">Neobacillus paridis</name>
    <dbReference type="NCBI Taxonomy" id="2803862"/>
    <lineage>
        <taxon>Bacteria</taxon>
        <taxon>Bacillati</taxon>
        <taxon>Bacillota</taxon>
        <taxon>Bacilli</taxon>
        <taxon>Bacillales</taxon>
        <taxon>Bacillaceae</taxon>
        <taxon>Neobacillus</taxon>
    </lineage>
</organism>
<keyword evidence="5" id="KW-0560">Oxidoreductase</keyword>
<proteinExistence type="inferred from homology"/>
<dbReference type="EMBL" id="JAESWB010000326">
    <property type="protein sequence ID" value="MBL4954361.1"/>
    <property type="molecule type" value="Genomic_DNA"/>
</dbReference>
<dbReference type="PANTHER" id="PTHR24286">
    <property type="entry name" value="CYTOCHROME P450 26"/>
    <property type="match status" value="1"/>
</dbReference>
<dbReference type="PRINTS" id="PR00463">
    <property type="entry name" value="EP450I"/>
</dbReference>
<sequence>MNKQNMPREEGLDHSLSLMREGYMYILNRRRSFHSDVFETRLLGKKAICMGGKEAAKVFYDTEKFQRKGAAPNRAIQTLFGQNGVQALDGQAHQHRKEMFMSIMSPDELSRLSSLTKKQWEVAIANWEQMDELIFYEETKEILCRIACEWAGVPMKEDEMKNLTKNLGAMFESAGAVGPSHWLGRNARNDVEKWMGELIEKVRQGTVKPPENTALHRFSWHRDLDGNLLDSATAAVEVINILRPIVAIAIFINFVALALHHYPEEREKLQSGDAKYAQMFIQEVRRFYPFFPFVIARVKTDFSWNGYQIEEDTLTLLDLYGTNHDPEIWDNPDVFNPARFANWEGSPFSFIPQGGGDYMMGHRCAGEWVTIEIMKVCLDFLVNQMDYEVPAQDLSYSLVSMPSIPHSQVVIKNVR</sequence>
<keyword evidence="9" id="KW-1185">Reference proteome</keyword>
<evidence type="ECO:0000313" key="9">
    <source>
        <dbReference type="Proteomes" id="UP000623967"/>
    </source>
</evidence>
<dbReference type="InterPro" id="IPR001128">
    <property type="entry name" value="Cyt_P450"/>
</dbReference>
<evidence type="ECO:0000256" key="1">
    <source>
        <dbReference type="ARBA" id="ARBA00001971"/>
    </source>
</evidence>
<evidence type="ECO:0000256" key="7">
    <source>
        <dbReference type="ARBA" id="ARBA00023033"/>
    </source>
</evidence>
<keyword evidence="3" id="KW-0349">Heme</keyword>
<evidence type="ECO:0000313" key="8">
    <source>
        <dbReference type="EMBL" id="MBL4954361.1"/>
    </source>
</evidence>
<dbReference type="InterPro" id="IPR002401">
    <property type="entry name" value="Cyt_P450_E_grp-I"/>
</dbReference>
<dbReference type="PANTHER" id="PTHR24286:SF24">
    <property type="entry name" value="LANOSTEROL 14-ALPHA DEMETHYLASE"/>
    <property type="match status" value="1"/>
</dbReference>
<keyword evidence="6" id="KW-0408">Iron</keyword>
<gene>
    <name evidence="8" type="ORF">JK635_19550</name>
</gene>
<name>A0ABS1TSR4_9BACI</name>